<feature type="transmembrane region" description="Helical" evidence="1">
    <location>
        <begin position="99"/>
        <end position="117"/>
    </location>
</feature>
<keyword evidence="1" id="KW-0812">Transmembrane</keyword>
<gene>
    <name evidence="2" type="ORF">SAMN04489765_0220</name>
</gene>
<feature type="transmembrane region" description="Helical" evidence="1">
    <location>
        <begin position="66"/>
        <end position="87"/>
    </location>
</feature>
<dbReference type="RefSeq" id="WP_068563451.1">
    <property type="nucleotide sequence ID" value="NZ_FNLF01000002.1"/>
</dbReference>
<name>A0A1H1AGX1_9ACTN</name>
<dbReference type="STRING" id="47312.SAMN04489765_0220"/>
<feature type="transmembrane region" description="Helical" evidence="1">
    <location>
        <begin position="20"/>
        <end position="46"/>
    </location>
</feature>
<accession>A0A1H1AGX1</accession>
<evidence type="ECO:0000313" key="3">
    <source>
        <dbReference type="Proteomes" id="UP000183053"/>
    </source>
</evidence>
<evidence type="ECO:0000313" key="2">
    <source>
        <dbReference type="EMBL" id="SDQ38932.1"/>
    </source>
</evidence>
<protein>
    <submittedName>
        <fullName evidence="2">Uncharacterized protein</fullName>
    </submittedName>
</protein>
<dbReference type="Proteomes" id="UP000183053">
    <property type="component" value="Unassembled WGS sequence"/>
</dbReference>
<keyword evidence="1" id="KW-0472">Membrane</keyword>
<sequence>MAHPTLARPAPSTGTERTVLAYGLGAAATAAGLGYALADGFALGGLERHLHALYDPVGKYGESAPLYGYLVVVGVVGLLCWWANLRWARRRAATARRRGALTLGLAAIPVLAPVFLQEYGQPVIPLSLAAGYLVAWSCGLLGVLLLRRPGSTI</sequence>
<dbReference type="EMBL" id="FNLF01000002">
    <property type="protein sequence ID" value="SDQ38932.1"/>
    <property type="molecule type" value="Genomic_DNA"/>
</dbReference>
<reference evidence="3" key="1">
    <citation type="submission" date="2016-10" db="EMBL/GenBank/DDBJ databases">
        <authorList>
            <person name="Varghese N."/>
            <person name="Submissions S."/>
        </authorList>
    </citation>
    <scope>NUCLEOTIDE SEQUENCE [LARGE SCALE GENOMIC DNA]</scope>
    <source>
        <strain evidence="3">DSM 44142</strain>
    </source>
</reference>
<keyword evidence="3" id="KW-1185">Reference proteome</keyword>
<proteinExistence type="predicted"/>
<keyword evidence="1" id="KW-1133">Transmembrane helix</keyword>
<dbReference type="OrthoDB" id="4774653at2"/>
<dbReference type="AlphaFoldDB" id="A0A1H1AGX1"/>
<evidence type="ECO:0000256" key="1">
    <source>
        <dbReference type="SAM" id="Phobius"/>
    </source>
</evidence>
<organism evidence="2 3">
    <name type="scientific">Tsukamurella pulmonis</name>
    <dbReference type="NCBI Taxonomy" id="47312"/>
    <lineage>
        <taxon>Bacteria</taxon>
        <taxon>Bacillati</taxon>
        <taxon>Actinomycetota</taxon>
        <taxon>Actinomycetes</taxon>
        <taxon>Mycobacteriales</taxon>
        <taxon>Tsukamurellaceae</taxon>
        <taxon>Tsukamurella</taxon>
    </lineage>
</organism>
<feature type="transmembrane region" description="Helical" evidence="1">
    <location>
        <begin position="123"/>
        <end position="146"/>
    </location>
</feature>